<keyword evidence="1" id="KW-0472">Membrane</keyword>
<feature type="transmembrane region" description="Helical" evidence="1">
    <location>
        <begin position="21"/>
        <end position="40"/>
    </location>
</feature>
<dbReference type="AlphaFoldDB" id="A0A0W8I646"/>
<name>A0A0W8I646_9MICO</name>
<gene>
    <name evidence="2" type="ORF">AVL62_02960</name>
</gene>
<evidence type="ECO:0000313" key="2">
    <source>
        <dbReference type="EMBL" id="KUG53741.1"/>
    </source>
</evidence>
<feature type="transmembrane region" description="Helical" evidence="1">
    <location>
        <begin position="46"/>
        <end position="68"/>
    </location>
</feature>
<comment type="caution">
    <text evidence="2">The sequence shown here is derived from an EMBL/GenBank/DDBJ whole genome shotgun (WGS) entry which is preliminary data.</text>
</comment>
<keyword evidence="1" id="KW-1133">Transmembrane helix</keyword>
<keyword evidence="3" id="KW-1185">Reference proteome</keyword>
<dbReference type="OrthoDB" id="4869691at2"/>
<evidence type="ECO:0000313" key="3">
    <source>
        <dbReference type="Proteomes" id="UP000054837"/>
    </source>
</evidence>
<dbReference type="Proteomes" id="UP000054837">
    <property type="component" value="Unassembled WGS sequence"/>
</dbReference>
<sequence>MTRSLPPLPHRQHALATDLRRHLVPALVIAVLLGGLLFFIGALPYAWPLALLVVVLAGLVGGLLTWGLSTTARDVEQAYWVSTPRQEAAPPDAMDYRLLRLRRDLRDALERDDRTDEIYPVIRELAAERLLAHHDVDLETQPEQARALLDPHLLAYLEHPPTDTRRRSRSALHTAIEGVEKL</sequence>
<dbReference type="RefSeq" id="WP_058891748.1">
    <property type="nucleotide sequence ID" value="NZ_LQBL01000028.1"/>
</dbReference>
<reference evidence="2 3" key="1">
    <citation type="submission" date="2015-12" db="EMBL/GenBank/DDBJ databases">
        <title>Serinicoccus chungangenesis strain CD08_5 genome sequencing and assembly.</title>
        <authorList>
            <person name="Chander A.M."/>
            <person name="Kaur G."/>
            <person name="Nair G.R."/>
            <person name="Dhawan D.K."/>
            <person name="Kochhar R.K."/>
            <person name="Mayilraj S."/>
            <person name="Bhadada S.K."/>
        </authorList>
    </citation>
    <scope>NUCLEOTIDE SEQUENCE [LARGE SCALE GENOMIC DNA]</scope>
    <source>
        <strain evidence="2 3">CD08_5</strain>
    </source>
</reference>
<keyword evidence="1" id="KW-0812">Transmembrane</keyword>
<protein>
    <submittedName>
        <fullName evidence="2">Uncharacterized protein</fullName>
    </submittedName>
</protein>
<evidence type="ECO:0000256" key="1">
    <source>
        <dbReference type="SAM" id="Phobius"/>
    </source>
</evidence>
<accession>A0A0W8I646</accession>
<dbReference type="STRING" id="767452.AVL62_02960"/>
<dbReference type="EMBL" id="LQBL01000028">
    <property type="protein sequence ID" value="KUG53741.1"/>
    <property type="molecule type" value="Genomic_DNA"/>
</dbReference>
<organism evidence="2 3">
    <name type="scientific">Serinicoccus chungangensis</name>
    <dbReference type="NCBI Taxonomy" id="767452"/>
    <lineage>
        <taxon>Bacteria</taxon>
        <taxon>Bacillati</taxon>
        <taxon>Actinomycetota</taxon>
        <taxon>Actinomycetes</taxon>
        <taxon>Micrococcales</taxon>
        <taxon>Ornithinimicrobiaceae</taxon>
        <taxon>Serinicoccus</taxon>
    </lineage>
</organism>
<proteinExistence type="predicted"/>